<dbReference type="InterPro" id="IPR051637">
    <property type="entry name" value="Ank_repeat_dom-contain_49"/>
</dbReference>
<organism evidence="4 5">
    <name type="scientific">Fusarium gaditjirri</name>
    <dbReference type="NCBI Taxonomy" id="282569"/>
    <lineage>
        <taxon>Eukaryota</taxon>
        <taxon>Fungi</taxon>
        <taxon>Dikarya</taxon>
        <taxon>Ascomycota</taxon>
        <taxon>Pezizomycotina</taxon>
        <taxon>Sordariomycetes</taxon>
        <taxon>Hypocreomycetidae</taxon>
        <taxon>Hypocreales</taxon>
        <taxon>Nectriaceae</taxon>
        <taxon>Fusarium</taxon>
        <taxon>Fusarium nisikadoi species complex</taxon>
    </lineage>
</organism>
<proteinExistence type="predicted"/>
<dbReference type="PANTHER" id="PTHR24180:SF45">
    <property type="entry name" value="POLY [ADP-RIBOSE] POLYMERASE TANKYRASE"/>
    <property type="match status" value="1"/>
</dbReference>
<evidence type="ECO:0000256" key="1">
    <source>
        <dbReference type="ARBA" id="ARBA00022737"/>
    </source>
</evidence>
<dbReference type="Gene3D" id="1.25.40.20">
    <property type="entry name" value="Ankyrin repeat-containing domain"/>
    <property type="match status" value="2"/>
</dbReference>
<sequence length="561" mass="63291">MPPFVPDRQVNELSLICSQGIGRRELEIIHQKLSSGADPNVQPERAHELISAVKSDWYAQDPPPQFDHHGEQLQPPLYYVADNVNYYLEYGKEGLQLISSLLRHGSDPYLEFPQAIFHDDDFHKPRAPFPGEDRLRRSIPDPLVGVDGPESLSDEYYLDEELGCDDEKPKWGVRHVVHAIIEDGNFLKHLIDHPGFLQSLELEHRDPQGRTLLLSACRSGAGADVLAGTGFREVHWNVNNISPGSKIYPIWNRVSGPTETDFSSPGGESLVDMFLRLGADPLAVDYQGKNALHHLLVELCNNDTGRFVRLPMVRRSLRILGSRFPSLVNQPDKHGTYPLHAALRRMRLYPDPDYEPAVRLGEPLGCVQEVLRLGANPRTKDGKGNTALHYLADDDLTGVWFGTGKRQVFYELLKNGCSQDINMPNNAGRTVAEFIFDDNGRMEDDKMGNHGECSRNPDDDFRNWQDIDHEVFAALDDAGIDWRAKTSEGGNLLHLVARSGLSQERLIWRCRFLVDKGIDPAALDADGWTARKIAEHYRLNKFLFYEELGKLERGVVEVEGQ</sequence>
<reference evidence="4" key="2">
    <citation type="submission" date="2020-05" db="EMBL/GenBank/DDBJ databases">
        <authorList>
            <person name="Kim H.-S."/>
            <person name="Proctor R.H."/>
            <person name="Brown D.W."/>
        </authorList>
    </citation>
    <scope>NUCLEOTIDE SEQUENCE</scope>
    <source>
        <strain evidence="4">NRRL 45417</strain>
    </source>
</reference>
<evidence type="ECO:0000313" key="5">
    <source>
        <dbReference type="Proteomes" id="UP000604273"/>
    </source>
</evidence>
<evidence type="ECO:0000313" key="4">
    <source>
        <dbReference type="EMBL" id="KAF4953091.1"/>
    </source>
</evidence>
<comment type="caution">
    <text evidence="4">The sequence shown here is derived from an EMBL/GenBank/DDBJ whole genome shotgun (WGS) entry which is preliminary data.</text>
</comment>
<protein>
    <recommendedName>
        <fullName evidence="6">Ankyrin</fullName>
    </recommendedName>
</protein>
<evidence type="ECO:0008006" key="6">
    <source>
        <dbReference type="Google" id="ProtNLM"/>
    </source>
</evidence>
<dbReference type="InterPro" id="IPR036770">
    <property type="entry name" value="Ankyrin_rpt-contain_sf"/>
</dbReference>
<feature type="region of interest" description="Disordered" evidence="3">
    <location>
        <begin position="127"/>
        <end position="150"/>
    </location>
</feature>
<keyword evidence="5" id="KW-1185">Reference proteome</keyword>
<name>A0A8H4T884_9HYPO</name>
<dbReference type="PANTHER" id="PTHR24180">
    <property type="entry name" value="CYCLIN-DEPENDENT KINASE INHIBITOR 2C-RELATED"/>
    <property type="match status" value="1"/>
</dbReference>
<keyword evidence="2" id="KW-0040">ANK repeat</keyword>
<dbReference type="OrthoDB" id="21416at2759"/>
<evidence type="ECO:0000256" key="2">
    <source>
        <dbReference type="ARBA" id="ARBA00023043"/>
    </source>
</evidence>
<gene>
    <name evidence="4" type="ORF">FGADI_6241</name>
</gene>
<dbReference type="AlphaFoldDB" id="A0A8H4T884"/>
<dbReference type="SUPFAM" id="SSF48403">
    <property type="entry name" value="Ankyrin repeat"/>
    <property type="match status" value="1"/>
</dbReference>
<accession>A0A8H4T884</accession>
<reference evidence="4" key="1">
    <citation type="journal article" date="2020" name="BMC Genomics">
        <title>Correction to: Identification and distribution of gene clusters required for synthesis of sphingolipid metabolism inhibitors in diverse species of the filamentous fungus Fusarium.</title>
        <authorList>
            <person name="Kim H.S."/>
            <person name="Lohmar J.M."/>
            <person name="Busman M."/>
            <person name="Brown D.W."/>
            <person name="Naumann T.A."/>
            <person name="Divon H.H."/>
            <person name="Lysoe E."/>
            <person name="Uhlig S."/>
            <person name="Proctor R.H."/>
        </authorList>
    </citation>
    <scope>NUCLEOTIDE SEQUENCE</scope>
    <source>
        <strain evidence="4">NRRL 45417</strain>
    </source>
</reference>
<dbReference type="EMBL" id="JABFAI010000142">
    <property type="protein sequence ID" value="KAF4953091.1"/>
    <property type="molecule type" value="Genomic_DNA"/>
</dbReference>
<evidence type="ECO:0000256" key="3">
    <source>
        <dbReference type="SAM" id="MobiDB-lite"/>
    </source>
</evidence>
<dbReference type="Proteomes" id="UP000604273">
    <property type="component" value="Unassembled WGS sequence"/>
</dbReference>
<keyword evidence="1" id="KW-0677">Repeat</keyword>